<dbReference type="Proteomes" id="UP000177230">
    <property type="component" value="Unassembled WGS sequence"/>
</dbReference>
<proteinExistence type="predicted"/>
<protein>
    <recommendedName>
        <fullName evidence="3">Shikimate kinase</fullName>
    </recommendedName>
</protein>
<dbReference type="SUPFAM" id="SSF52540">
    <property type="entry name" value="P-loop containing nucleoside triphosphate hydrolases"/>
    <property type="match status" value="1"/>
</dbReference>
<evidence type="ECO:0000313" key="2">
    <source>
        <dbReference type="Proteomes" id="UP000177230"/>
    </source>
</evidence>
<dbReference type="EMBL" id="MFFM01000041">
    <property type="protein sequence ID" value="OGF09430.1"/>
    <property type="molecule type" value="Genomic_DNA"/>
</dbReference>
<sequence length="176" mass="20085">MDLIFIYGPPASGKLTVAKKLAKLTGFKIFHNHLTFDSIAPIFDFGTPAFAETATAMRFKVFETACKYGLKGLIFTYCYDHPQDDKFVKQTIRVVAKNGGRVRFVQLYCGREELFKRVGDASRRKHGKIKSTAKLKLVLKQWDLFTPMPYGNSLKLDNTRLSPLKAAQMIRDHYKL</sequence>
<comment type="caution">
    <text evidence="1">The sequence shown here is derived from an EMBL/GenBank/DDBJ whole genome shotgun (WGS) entry which is preliminary data.</text>
</comment>
<dbReference type="InterPro" id="IPR027417">
    <property type="entry name" value="P-loop_NTPase"/>
</dbReference>
<gene>
    <name evidence="1" type="ORF">A2024_00630</name>
</gene>
<dbReference type="Gene3D" id="3.40.50.300">
    <property type="entry name" value="P-loop containing nucleotide triphosphate hydrolases"/>
    <property type="match status" value="1"/>
</dbReference>
<organism evidence="1 2">
    <name type="scientific">Candidatus Edwardsbacteria bacterium GWF2_54_11</name>
    <dbReference type="NCBI Taxonomy" id="1817851"/>
    <lineage>
        <taxon>Bacteria</taxon>
        <taxon>Candidatus Edwardsiibacteriota</taxon>
    </lineage>
</organism>
<evidence type="ECO:0008006" key="3">
    <source>
        <dbReference type="Google" id="ProtNLM"/>
    </source>
</evidence>
<dbReference type="AlphaFoldDB" id="A0A1F5R4P9"/>
<name>A0A1F5R4P9_9BACT</name>
<evidence type="ECO:0000313" key="1">
    <source>
        <dbReference type="EMBL" id="OGF09430.1"/>
    </source>
</evidence>
<reference evidence="1 2" key="1">
    <citation type="journal article" date="2016" name="Nat. Commun.">
        <title>Thousands of microbial genomes shed light on interconnected biogeochemical processes in an aquifer system.</title>
        <authorList>
            <person name="Anantharaman K."/>
            <person name="Brown C.T."/>
            <person name="Hug L.A."/>
            <person name="Sharon I."/>
            <person name="Castelle C.J."/>
            <person name="Probst A.J."/>
            <person name="Thomas B.C."/>
            <person name="Singh A."/>
            <person name="Wilkins M.J."/>
            <person name="Karaoz U."/>
            <person name="Brodie E.L."/>
            <person name="Williams K.H."/>
            <person name="Hubbard S.S."/>
            <person name="Banfield J.F."/>
        </authorList>
    </citation>
    <scope>NUCLEOTIDE SEQUENCE [LARGE SCALE GENOMIC DNA]</scope>
</reference>
<accession>A0A1F5R4P9</accession>